<evidence type="ECO:0000313" key="4">
    <source>
        <dbReference type="Proteomes" id="UP000179059"/>
    </source>
</evidence>
<dbReference type="GO" id="GO:0046872">
    <property type="term" value="F:metal ion binding"/>
    <property type="evidence" value="ECO:0007669"/>
    <property type="project" value="UniProtKB-KW"/>
</dbReference>
<dbReference type="InterPro" id="IPR000056">
    <property type="entry name" value="Ribul_P_3_epim-like"/>
</dbReference>
<name>A0A1G2CA96_9BACT</name>
<evidence type="ECO:0000256" key="2">
    <source>
        <dbReference type="ARBA" id="ARBA00023235"/>
    </source>
</evidence>
<dbReference type="GO" id="GO:0005975">
    <property type="term" value="P:carbohydrate metabolic process"/>
    <property type="evidence" value="ECO:0007669"/>
    <property type="project" value="InterPro"/>
</dbReference>
<dbReference type="GO" id="GO:0016857">
    <property type="term" value="F:racemase and epimerase activity, acting on carbohydrates and derivatives"/>
    <property type="evidence" value="ECO:0007669"/>
    <property type="project" value="InterPro"/>
</dbReference>
<sequence length="222" mass="24229">MAKVLPSINCHIGDTGAVTARIRAIEAIFKKAGRPGWEQMAHFDVADGIFTFHKSWDEPEKLAEIRPKFHYEVHVMAENPRPSVERWLAAGAKRVIVHLEAAPLELFAEIAVLAEDAGAEAVLALNPETPITDAVPYFNSTSNFLILAVHPGLSGQKFLPLVLEKVSFLRRELQNAKIEIDGGINPKTARAAVQAGADTLISGSDIFESPDPEAEYEVLISI</sequence>
<dbReference type="Gene3D" id="3.20.20.70">
    <property type="entry name" value="Aldolase class I"/>
    <property type="match status" value="1"/>
</dbReference>
<dbReference type="Pfam" id="PF00834">
    <property type="entry name" value="Ribul_P_3_epim"/>
    <property type="match status" value="1"/>
</dbReference>
<dbReference type="STRING" id="1798647.A2855_00320"/>
<dbReference type="Proteomes" id="UP000179059">
    <property type="component" value="Unassembled WGS sequence"/>
</dbReference>
<evidence type="ECO:0000256" key="1">
    <source>
        <dbReference type="ARBA" id="ARBA00022723"/>
    </source>
</evidence>
<reference evidence="3 4" key="1">
    <citation type="journal article" date="2016" name="Nat. Commun.">
        <title>Thousands of microbial genomes shed light on interconnected biogeochemical processes in an aquifer system.</title>
        <authorList>
            <person name="Anantharaman K."/>
            <person name="Brown C.T."/>
            <person name="Hug L.A."/>
            <person name="Sharon I."/>
            <person name="Castelle C.J."/>
            <person name="Probst A.J."/>
            <person name="Thomas B.C."/>
            <person name="Singh A."/>
            <person name="Wilkins M.J."/>
            <person name="Karaoz U."/>
            <person name="Brodie E.L."/>
            <person name="Williams K.H."/>
            <person name="Hubbard S.S."/>
            <person name="Banfield J.F."/>
        </authorList>
    </citation>
    <scope>NUCLEOTIDE SEQUENCE [LARGE SCALE GENOMIC DNA]</scope>
</reference>
<keyword evidence="1" id="KW-0479">Metal-binding</keyword>
<dbReference type="PANTHER" id="PTHR11749">
    <property type="entry name" value="RIBULOSE-5-PHOSPHATE-3-EPIMERASE"/>
    <property type="match status" value="1"/>
</dbReference>
<protein>
    <recommendedName>
        <fullName evidence="5">Ribulose-phosphate 3-epimerase</fullName>
    </recommendedName>
</protein>
<evidence type="ECO:0008006" key="5">
    <source>
        <dbReference type="Google" id="ProtNLM"/>
    </source>
</evidence>
<accession>A0A1G2CA96</accession>
<dbReference type="EMBL" id="MHKX01000026">
    <property type="protein sequence ID" value="OGY97709.1"/>
    <property type="molecule type" value="Genomic_DNA"/>
</dbReference>
<evidence type="ECO:0000313" key="3">
    <source>
        <dbReference type="EMBL" id="OGY97709.1"/>
    </source>
</evidence>
<dbReference type="AlphaFoldDB" id="A0A1G2CA96"/>
<comment type="caution">
    <text evidence="3">The sequence shown here is derived from an EMBL/GenBank/DDBJ whole genome shotgun (WGS) entry which is preliminary data.</text>
</comment>
<keyword evidence="2" id="KW-0413">Isomerase</keyword>
<gene>
    <name evidence="3" type="ORF">A2855_00320</name>
</gene>
<dbReference type="SUPFAM" id="SSF51366">
    <property type="entry name" value="Ribulose-phoshate binding barrel"/>
    <property type="match status" value="1"/>
</dbReference>
<organism evidence="3 4">
    <name type="scientific">Candidatus Liptonbacteria bacterium RIFCSPHIGHO2_01_FULL_57_28</name>
    <dbReference type="NCBI Taxonomy" id="1798647"/>
    <lineage>
        <taxon>Bacteria</taxon>
        <taxon>Candidatus Liptoniibacteriota</taxon>
    </lineage>
</organism>
<proteinExistence type="predicted"/>
<dbReference type="InterPro" id="IPR011060">
    <property type="entry name" value="RibuloseP-bd_barrel"/>
</dbReference>
<dbReference type="InterPro" id="IPR013785">
    <property type="entry name" value="Aldolase_TIM"/>
</dbReference>